<reference evidence="8" key="3">
    <citation type="journal article" date="2019" name="Int. J. Syst. Evol. Microbiol.">
        <title>The Global Catalogue of Microorganisms (GCM) 10K type strain sequencing project: providing services to taxonomists for standard genome sequencing and annotation.</title>
        <authorList>
            <consortium name="The Broad Institute Genomics Platform"/>
            <consortium name="The Broad Institute Genome Sequencing Center for Infectious Disease"/>
            <person name="Wu L."/>
            <person name="Ma J."/>
        </authorList>
    </citation>
    <scope>NUCLEOTIDE SEQUENCE [LARGE SCALE GENOMIC DNA]</scope>
    <source>
        <strain evidence="8">JCM 10664</strain>
    </source>
</reference>
<dbReference type="InterPro" id="IPR002213">
    <property type="entry name" value="UDP_glucos_trans"/>
</dbReference>
<comment type="caution">
    <text evidence="6">The sequence shown here is derived from an EMBL/GenBank/DDBJ whole genome shotgun (WGS) entry which is preliminary data.</text>
</comment>
<evidence type="ECO:0000256" key="3">
    <source>
        <dbReference type="ARBA" id="ARBA00023194"/>
    </source>
</evidence>
<dbReference type="EMBL" id="BAAAHC010000013">
    <property type="protein sequence ID" value="GAA0529521.1"/>
    <property type="molecule type" value="Genomic_DNA"/>
</dbReference>
<dbReference type="Gene3D" id="3.40.50.2000">
    <property type="entry name" value="Glycogen Phosphorylase B"/>
    <property type="match status" value="2"/>
</dbReference>
<evidence type="ECO:0000313" key="5">
    <source>
        <dbReference type="EMBL" id="GAA0529521.1"/>
    </source>
</evidence>
<reference evidence="6 7" key="2">
    <citation type="journal article" date="2014" name="Int. J. Syst. Evol. Microbiol.">
        <title>Complete genome sequence of Corynebacterium casei LMG S-19264T (=DSM 44701T), isolated from a smear-ripened cheese.</title>
        <authorList>
            <consortium name="US DOE Joint Genome Institute (JGI-PGF)"/>
            <person name="Walter F."/>
            <person name="Albersmeier A."/>
            <person name="Kalinowski J."/>
            <person name="Ruckert C."/>
        </authorList>
    </citation>
    <scope>NUCLEOTIDE SEQUENCE [LARGE SCALE GENOMIC DNA]</scope>
    <source>
        <strain evidence="6 7">CGMCC 4.7206</strain>
    </source>
</reference>
<accession>A0A917NDT5</accession>
<dbReference type="Pfam" id="PF06722">
    <property type="entry name" value="EryCIII-like_C"/>
    <property type="match status" value="1"/>
</dbReference>
<reference evidence="5" key="5">
    <citation type="submission" date="2023-12" db="EMBL/GenBank/DDBJ databases">
        <authorList>
            <person name="Sun Q."/>
            <person name="Inoue M."/>
        </authorList>
    </citation>
    <scope>NUCLEOTIDE SEQUENCE</scope>
    <source>
        <strain evidence="5">JCM 10664</strain>
    </source>
</reference>
<dbReference type="GO" id="GO:0016758">
    <property type="term" value="F:hexosyltransferase activity"/>
    <property type="evidence" value="ECO:0007669"/>
    <property type="project" value="InterPro"/>
</dbReference>
<gene>
    <name evidence="6" type="primary">yjiC</name>
    <name evidence="5" type="ORF">GCM10009545_34930</name>
    <name evidence="6" type="ORF">GCM10011581_29990</name>
</gene>
<dbReference type="NCBIfam" id="TIGR01426">
    <property type="entry name" value="MGT"/>
    <property type="match status" value="1"/>
</dbReference>
<dbReference type="FunFam" id="3.40.50.2000:FF:000072">
    <property type="entry name" value="Glycosyl transferase"/>
    <property type="match status" value="1"/>
</dbReference>
<evidence type="ECO:0000313" key="7">
    <source>
        <dbReference type="Proteomes" id="UP000597989"/>
    </source>
</evidence>
<protein>
    <submittedName>
        <fullName evidence="5">Glycosyltransferase</fullName>
    </submittedName>
    <submittedName>
        <fullName evidence="6">UDP-glucosyltransferase YjiC</fullName>
    </submittedName>
</protein>
<dbReference type="CDD" id="cd03784">
    <property type="entry name" value="GT1_Gtf-like"/>
    <property type="match status" value="1"/>
</dbReference>
<dbReference type="Proteomes" id="UP001500220">
    <property type="component" value="Unassembled WGS sequence"/>
</dbReference>
<name>A0A917NDT5_9PSEU</name>
<reference evidence="5" key="1">
    <citation type="journal article" date="2014" name="Int. J. Syst. Evol. Microbiol.">
        <title>Complete genome of a new Firmicutes species belonging to the dominant human colonic microbiota ('Ruminococcus bicirculans') reveals two chromosomes and a selective capacity to utilize plant glucans.</title>
        <authorList>
            <consortium name="NISC Comparative Sequencing Program"/>
            <person name="Wegmann U."/>
            <person name="Louis P."/>
            <person name="Goesmann A."/>
            <person name="Henrissat B."/>
            <person name="Duncan S.H."/>
            <person name="Flint H.J."/>
        </authorList>
    </citation>
    <scope>NUCLEOTIDE SEQUENCE</scope>
    <source>
        <strain evidence="5">JCM 10664</strain>
    </source>
</reference>
<dbReference type="PANTHER" id="PTHR48050:SF13">
    <property type="entry name" value="STEROL 3-BETA-GLUCOSYLTRANSFERASE UGT80A2"/>
    <property type="match status" value="1"/>
</dbReference>
<comment type="similarity">
    <text evidence="1">Belongs to the UDP-glycosyltransferase family.</text>
</comment>
<dbReference type="GO" id="GO:0008194">
    <property type="term" value="F:UDP-glycosyltransferase activity"/>
    <property type="evidence" value="ECO:0007669"/>
    <property type="project" value="InterPro"/>
</dbReference>
<organism evidence="6 7">
    <name type="scientific">Saccharopolyspora thermophila</name>
    <dbReference type="NCBI Taxonomy" id="89367"/>
    <lineage>
        <taxon>Bacteria</taxon>
        <taxon>Bacillati</taxon>
        <taxon>Actinomycetota</taxon>
        <taxon>Actinomycetes</taxon>
        <taxon>Pseudonocardiales</taxon>
        <taxon>Pseudonocardiaceae</taxon>
        <taxon>Saccharopolyspora</taxon>
    </lineage>
</organism>
<dbReference type="InterPro" id="IPR006326">
    <property type="entry name" value="UDPGT_MGT-like"/>
</dbReference>
<evidence type="ECO:0000259" key="4">
    <source>
        <dbReference type="Pfam" id="PF06722"/>
    </source>
</evidence>
<dbReference type="InterPro" id="IPR010610">
    <property type="entry name" value="EryCIII-like_C"/>
</dbReference>
<proteinExistence type="inferred from homology"/>
<dbReference type="InterPro" id="IPR050426">
    <property type="entry name" value="Glycosyltransferase_28"/>
</dbReference>
<dbReference type="GO" id="GO:0017000">
    <property type="term" value="P:antibiotic biosynthetic process"/>
    <property type="evidence" value="ECO:0007669"/>
    <property type="project" value="UniProtKB-KW"/>
</dbReference>
<evidence type="ECO:0000256" key="1">
    <source>
        <dbReference type="ARBA" id="ARBA00009995"/>
    </source>
</evidence>
<dbReference type="SUPFAM" id="SSF53756">
    <property type="entry name" value="UDP-Glycosyltransferase/glycogen phosphorylase"/>
    <property type="match status" value="1"/>
</dbReference>
<evidence type="ECO:0000256" key="2">
    <source>
        <dbReference type="ARBA" id="ARBA00022679"/>
    </source>
</evidence>
<dbReference type="Proteomes" id="UP000597989">
    <property type="component" value="Unassembled WGS sequence"/>
</dbReference>
<keyword evidence="3" id="KW-0045">Antibiotic biosynthesis</keyword>
<reference evidence="6" key="4">
    <citation type="submission" date="2020-09" db="EMBL/GenBank/DDBJ databases">
        <authorList>
            <person name="Sun Q."/>
            <person name="Zhou Y."/>
        </authorList>
    </citation>
    <scope>NUCLEOTIDE SEQUENCE</scope>
    <source>
        <strain evidence="6">CGMCC 4.7206</strain>
    </source>
</reference>
<evidence type="ECO:0000313" key="6">
    <source>
        <dbReference type="EMBL" id="GGI90955.1"/>
    </source>
</evidence>
<dbReference type="AlphaFoldDB" id="A0A917NDT5"/>
<dbReference type="RefSeq" id="WP_188988053.1">
    <property type="nucleotide sequence ID" value="NZ_BAAAHC010000013.1"/>
</dbReference>
<keyword evidence="8" id="KW-1185">Reference proteome</keyword>
<dbReference type="PANTHER" id="PTHR48050">
    <property type="entry name" value="STEROL 3-BETA-GLUCOSYLTRANSFERASE"/>
    <property type="match status" value="1"/>
</dbReference>
<evidence type="ECO:0000313" key="8">
    <source>
        <dbReference type="Proteomes" id="UP001500220"/>
    </source>
</evidence>
<keyword evidence="2" id="KW-0808">Transferase</keyword>
<sequence>MKKHFAFVSMPAAGHVNPTLPLVEELLRRGHRVSYAVGRDMVPAVAATGADVVPLPTEIPPMPPNAGFSPQRIETMMRFFADDLRTCLPLLRQHFRDAAPDAVCFDVMTVLGRMLAELLAVPEIALVPSFASHEQFSLRDVIAPRMHLPTEPFTAMAERIQQVADEFGVRADNPFTARPAALNLVFLPREFQLAGDTFDERFRFLGPLLGQRADQHWQPRDPHAPLLLVSLGTAFNNRPDFYRMCLAAFADEPWQVAMSIGRAVDVAELGPIPDNFEVAASLPQPAVLRHATAFLSHTGMNSTMESLALGVPLIAVPQMPEQAANAARVAELGLGRHLDPDTLTADQLRAAVADVAADAGIRANLERMRRVIGECGGAVAGADALEAHLS</sequence>
<feature type="domain" description="Erythromycin biosynthesis protein CIII-like C-terminal" evidence="4">
    <location>
        <begin position="267"/>
        <end position="369"/>
    </location>
</feature>
<dbReference type="EMBL" id="BMMT01000010">
    <property type="protein sequence ID" value="GGI90955.1"/>
    <property type="molecule type" value="Genomic_DNA"/>
</dbReference>